<keyword evidence="5 6" id="KW-0349">Heme</keyword>
<evidence type="ECO:0000256" key="7">
    <source>
        <dbReference type="SAM" id="MobiDB-lite"/>
    </source>
</evidence>
<gene>
    <name evidence="8" type="primary">azaI_1</name>
    <name evidence="8" type="ORF">DIS24_g9582</name>
</gene>
<keyword evidence="6" id="KW-0560">Oxidoreductase</keyword>
<dbReference type="Pfam" id="PF00067">
    <property type="entry name" value="p450"/>
    <property type="match status" value="2"/>
</dbReference>
<reference evidence="8" key="1">
    <citation type="submission" date="2023-06" db="EMBL/GenBank/DDBJ databases">
        <title>Multi-omics analyses reveal the molecular pathogenesis toolkit of Lasiodiplodia hormozganensis, a cross-kingdom pathogen.</title>
        <authorList>
            <person name="Felix C."/>
            <person name="Meneses R."/>
            <person name="Goncalves M.F.M."/>
            <person name="Tilleman L."/>
            <person name="Duarte A.S."/>
            <person name="Jorrin-Novo J.V."/>
            <person name="Van De Peer Y."/>
            <person name="Deforce D."/>
            <person name="Van Nieuwerburgh F."/>
            <person name="Esteves A.C."/>
            <person name="Alves A."/>
        </authorList>
    </citation>
    <scope>NUCLEOTIDE SEQUENCE</scope>
    <source>
        <strain evidence="8">CBS 339.90</strain>
    </source>
</reference>
<evidence type="ECO:0000256" key="2">
    <source>
        <dbReference type="ARBA" id="ARBA00010617"/>
    </source>
</evidence>
<accession>A0AA39XWA1</accession>
<dbReference type="InterPro" id="IPR001128">
    <property type="entry name" value="Cyt_P450"/>
</dbReference>
<dbReference type="Gene3D" id="1.10.630.10">
    <property type="entry name" value="Cytochrome P450"/>
    <property type="match status" value="1"/>
</dbReference>
<organism evidence="8 9">
    <name type="scientific">Lasiodiplodia hormozganensis</name>
    <dbReference type="NCBI Taxonomy" id="869390"/>
    <lineage>
        <taxon>Eukaryota</taxon>
        <taxon>Fungi</taxon>
        <taxon>Dikarya</taxon>
        <taxon>Ascomycota</taxon>
        <taxon>Pezizomycotina</taxon>
        <taxon>Dothideomycetes</taxon>
        <taxon>Dothideomycetes incertae sedis</taxon>
        <taxon>Botryosphaeriales</taxon>
        <taxon>Botryosphaeriaceae</taxon>
        <taxon>Lasiodiplodia</taxon>
    </lineage>
</organism>
<evidence type="ECO:0000256" key="4">
    <source>
        <dbReference type="ARBA" id="ARBA00023004"/>
    </source>
</evidence>
<protein>
    <submittedName>
        <fullName evidence="8">Cytochrome P450 monooxygenase azaI</fullName>
    </submittedName>
</protein>
<dbReference type="PRINTS" id="PR00385">
    <property type="entry name" value="P450"/>
</dbReference>
<dbReference type="GO" id="GO:0004497">
    <property type="term" value="F:monooxygenase activity"/>
    <property type="evidence" value="ECO:0007669"/>
    <property type="project" value="UniProtKB-KW"/>
</dbReference>
<keyword evidence="9" id="KW-1185">Reference proteome</keyword>
<dbReference type="Proteomes" id="UP001175001">
    <property type="component" value="Unassembled WGS sequence"/>
</dbReference>
<keyword evidence="3 5" id="KW-0479">Metal-binding</keyword>
<keyword evidence="4 5" id="KW-0408">Iron</keyword>
<dbReference type="GO" id="GO:0020037">
    <property type="term" value="F:heme binding"/>
    <property type="evidence" value="ECO:0007669"/>
    <property type="project" value="InterPro"/>
</dbReference>
<dbReference type="EMBL" id="JAUJDW010000086">
    <property type="protein sequence ID" value="KAK0640215.1"/>
    <property type="molecule type" value="Genomic_DNA"/>
</dbReference>
<evidence type="ECO:0000256" key="1">
    <source>
        <dbReference type="ARBA" id="ARBA00001971"/>
    </source>
</evidence>
<proteinExistence type="inferred from homology"/>
<evidence type="ECO:0000313" key="9">
    <source>
        <dbReference type="Proteomes" id="UP001175001"/>
    </source>
</evidence>
<evidence type="ECO:0000256" key="3">
    <source>
        <dbReference type="ARBA" id="ARBA00022723"/>
    </source>
</evidence>
<dbReference type="PANTHER" id="PTHR24305">
    <property type="entry name" value="CYTOCHROME P450"/>
    <property type="match status" value="1"/>
</dbReference>
<dbReference type="InterPro" id="IPR036396">
    <property type="entry name" value="Cyt_P450_sf"/>
</dbReference>
<keyword evidence="6 8" id="KW-0503">Monooxygenase</keyword>
<dbReference type="InterPro" id="IPR002403">
    <property type="entry name" value="Cyt_P450_E_grp-IV"/>
</dbReference>
<dbReference type="InterPro" id="IPR017972">
    <property type="entry name" value="Cyt_P450_CS"/>
</dbReference>
<dbReference type="PANTHER" id="PTHR24305:SF166">
    <property type="entry name" value="CYTOCHROME P450 12A4, MITOCHONDRIAL-RELATED"/>
    <property type="match status" value="1"/>
</dbReference>
<dbReference type="PRINTS" id="PR00465">
    <property type="entry name" value="EP450IV"/>
</dbReference>
<feature type="region of interest" description="Disordered" evidence="7">
    <location>
        <begin position="474"/>
        <end position="498"/>
    </location>
</feature>
<feature type="region of interest" description="Disordered" evidence="7">
    <location>
        <begin position="374"/>
        <end position="408"/>
    </location>
</feature>
<feature type="compositionally biased region" description="Basic and acidic residues" evidence="7">
    <location>
        <begin position="269"/>
        <end position="289"/>
    </location>
</feature>
<feature type="compositionally biased region" description="Pro residues" evidence="7">
    <location>
        <begin position="375"/>
        <end position="394"/>
    </location>
</feature>
<feature type="binding site" description="axial binding residue" evidence="5">
    <location>
        <position position="518"/>
    </location>
    <ligand>
        <name>heme</name>
        <dbReference type="ChEBI" id="CHEBI:30413"/>
    </ligand>
    <ligandPart>
        <name>Fe</name>
        <dbReference type="ChEBI" id="CHEBI:18248"/>
    </ligandPart>
</feature>
<dbReference type="SUPFAM" id="SSF48264">
    <property type="entry name" value="Cytochrome P450"/>
    <property type="match status" value="1"/>
</dbReference>
<comment type="cofactor">
    <cofactor evidence="1 5">
        <name>heme</name>
        <dbReference type="ChEBI" id="CHEBI:30413"/>
    </cofactor>
</comment>
<evidence type="ECO:0000313" key="8">
    <source>
        <dbReference type="EMBL" id="KAK0640215.1"/>
    </source>
</evidence>
<feature type="region of interest" description="Disordered" evidence="7">
    <location>
        <begin position="267"/>
        <end position="289"/>
    </location>
</feature>
<name>A0AA39XWA1_9PEZI</name>
<comment type="caution">
    <text evidence="8">The sequence shown here is derived from an EMBL/GenBank/DDBJ whole genome shotgun (WGS) entry which is preliminary data.</text>
</comment>
<dbReference type="GO" id="GO:0016705">
    <property type="term" value="F:oxidoreductase activity, acting on paired donors, with incorporation or reduction of molecular oxygen"/>
    <property type="evidence" value="ECO:0007669"/>
    <property type="project" value="InterPro"/>
</dbReference>
<dbReference type="PROSITE" id="PS00086">
    <property type="entry name" value="CYTOCHROME_P450"/>
    <property type="match status" value="1"/>
</dbReference>
<dbReference type="AlphaFoldDB" id="A0AA39XWA1"/>
<evidence type="ECO:0000256" key="5">
    <source>
        <dbReference type="PIRSR" id="PIRSR602403-1"/>
    </source>
</evidence>
<dbReference type="InterPro" id="IPR050121">
    <property type="entry name" value="Cytochrome_P450_monoxygenase"/>
</dbReference>
<evidence type="ECO:0000256" key="6">
    <source>
        <dbReference type="RuleBase" id="RU000461"/>
    </source>
</evidence>
<comment type="similarity">
    <text evidence="2 6">Belongs to the cytochrome P450 family.</text>
</comment>
<sequence>MALAIGVLVGAAVLAALYRYVLYPAFFSPLAKIPAANFSARFSNLWLRYIRYFEIENRTVYALHAKHGPIVRLGPNELSINCVEEGIKTIYPSFPKTAFYSQFDFFGHTNAFTTLDTPTHGFRRRMFSHTYSKSVLLSSSSLRATTAAMLYTRLLPVLSSHAADGHPVDVLPLAHSYAMDSFTAFQFGLRRGSNFLLDEGEREWYMDSMYLFKKLGFWVTEMPVAVAWLRRVGVHVIPACVGEQLAGLEAWNMAKFEGAERAVMQVASSDDKEKTQMGEEERIEEEKPENKPTIFAAQFAAFKKAFGDDFADEKKNGASDPRRRRLELASDQMDFNAAALETSGLTLTWLLYELSQRPALQRRLRDEVLTLDPPLVFPAPPPPSSPHPPHPHPSSPTDNNYPLPDPKHLDQLPLLDAVLQETLRRWPAIAGRQPRITPSVVTLAGHAGIPAGVTVQAYAYSLHRNGEVFAEPEEWRPERWMEGSEEEGNEGEKGEKGRNDVAEMRRWFWAFGSGGRVCVGRHFAVNAIKHAVAAIYTNFSTELVDAEGIEQADGFIPSPRGEKLVLRFRRV</sequence>
<dbReference type="GO" id="GO:0005506">
    <property type="term" value="F:iron ion binding"/>
    <property type="evidence" value="ECO:0007669"/>
    <property type="project" value="InterPro"/>
</dbReference>